<sequence>MNLSKTVLALFLAVFSVVLNSAEFKVDRYGQAVGLEFPDKITSDAELKADVDAHNVYYTSFTIPERTYYGGLPGSKEKYNLTRTGFFHLEKIEELDGRVMLVDPEGNLYFHLGVCSMMPGNEFTTVKGREELYEWLPTADSDFRQARWAKAASFYLANWIRKYGSYDEVKWQKTIVERLRRLGFNGYGEFSQIFPGNDKLGFAYTKCLEHYWKKGFSITAGRSIDPFDPQNAVLLEKEFASRVKSYFNDPGLIGFYTENEVFYHEVMPQMLKRSDTFSAKQEFARKMQEYYKNNIAIFNKEWNISLAGFDRIATTALEAKTPEAKKALAFFEEFYWDTYFRLVSTTLKKVDPDHLYLGERIHTNQLHNDLVNRIMGKYCDVFSANYYTEHYDPEMIQKLANLTGRPIILSEWNYGCREQGLPGVVNVADQKERAKRFRLYAEQSAADRNVIGTQWFCLIDEALTGRGFNDYNGERLNTGLFNICDRPYKELCNAAAESNSRVYDLIEKKVSIDESIVKEKGK</sequence>
<evidence type="ECO:0008006" key="4">
    <source>
        <dbReference type="Google" id="ProtNLM"/>
    </source>
</evidence>
<dbReference type="SUPFAM" id="SSF51445">
    <property type="entry name" value="(Trans)glycosidases"/>
    <property type="match status" value="1"/>
</dbReference>
<protein>
    <recommendedName>
        <fullName evidence="4">Glycoside hydrolase family 42 N-terminal domain-containing protein</fullName>
    </recommendedName>
</protein>
<dbReference type="Gene3D" id="3.20.20.80">
    <property type="entry name" value="Glycosidases"/>
    <property type="match status" value="1"/>
</dbReference>
<comment type="caution">
    <text evidence="2">The sequence shown here is derived from an EMBL/GenBank/DDBJ whole genome shotgun (WGS) entry which is preliminary data.</text>
</comment>
<evidence type="ECO:0000256" key="1">
    <source>
        <dbReference type="SAM" id="SignalP"/>
    </source>
</evidence>
<dbReference type="InterPro" id="IPR017853">
    <property type="entry name" value="GH"/>
</dbReference>
<gene>
    <name evidence="2" type="ORF">FYJ85_17355</name>
</gene>
<evidence type="ECO:0000313" key="2">
    <source>
        <dbReference type="EMBL" id="MST98806.1"/>
    </source>
</evidence>
<dbReference type="RefSeq" id="WP_154419790.1">
    <property type="nucleotide sequence ID" value="NZ_VUNS01000024.1"/>
</dbReference>
<feature type="chain" id="PRO_5033060347" description="Glycoside hydrolase family 42 N-terminal domain-containing protein" evidence="1">
    <location>
        <begin position="22"/>
        <end position="522"/>
    </location>
</feature>
<evidence type="ECO:0000313" key="3">
    <source>
        <dbReference type="Proteomes" id="UP000435649"/>
    </source>
</evidence>
<keyword evidence="1" id="KW-0732">Signal</keyword>
<dbReference type="Proteomes" id="UP000435649">
    <property type="component" value="Unassembled WGS sequence"/>
</dbReference>
<organism evidence="2 3">
    <name type="scientific">Victivallis lenta</name>
    <dbReference type="NCBI Taxonomy" id="2606640"/>
    <lineage>
        <taxon>Bacteria</taxon>
        <taxon>Pseudomonadati</taxon>
        <taxon>Lentisphaerota</taxon>
        <taxon>Lentisphaeria</taxon>
        <taxon>Victivallales</taxon>
        <taxon>Victivallaceae</taxon>
        <taxon>Victivallis</taxon>
    </lineage>
</organism>
<accession>A0A844G615</accession>
<reference evidence="2 3" key="1">
    <citation type="submission" date="2019-08" db="EMBL/GenBank/DDBJ databases">
        <title>In-depth cultivation of the pig gut microbiome towards novel bacterial diversity and tailored functional studies.</title>
        <authorList>
            <person name="Wylensek D."/>
            <person name="Hitch T.C.A."/>
            <person name="Clavel T."/>
        </authorList>
    </citation>
    <scope>NUCLEOTIDE SEQUENCE [LARGE SCALE GENOMIC DNA]</scope>
    <source>
        <strain evidence="2 3">BBE-744-WT-12</strain>
    </source>
</reference>
<feature type="signal peptide" evidence="1">
    <location>
        <begin position="1"/>
        <end position="21"/>
    </location>
</feature>
<proteinExistence type="predicted"/>
<dbReference type="AlphaFoldDB" id="A0A844G615"/>
<keyword evidence="3" id="KW-1185">Reference proteome</keyword>
<dbReference type="EMBL" id="VUNS01000024">
    <property type="protein sequence ID" value="MST98806.1"/>
    <property type="molecule type" value="Genomic_DNA"/>
</dbReference>
<name>A0A844G615_9BACT</name>